<dbReference type="STRING" id="23.BEL05_01080"/>
<dbReference type="InterPro" id="IPR024079">
    <property type="entry name" value="MetalloPept_cat_dom_sf"/>
</dbReference>
<sequence length="1189" mass="133462">MYKSSVAIAILSAIGLSACGTDEPYQEVKKDERMIAVQDFKDATTNVDAGTDKLTSASTLSELATQQPERLFLYTRSLGEAPRYSAPIHGFSQGEEKLVTLRMTENGIQLRQIDRDNIGLGHDSRYDNEYNKAPVLTIPGNYIDFQCQEDNWGDCTNKEEEVNDRNITWDKKKFFIPKFEAAQIAEENYTDLVTFKQCTTETESAHLVQDGDWKGYQMDLANGVLNFEIEHTYQANPACFGKFFKGNFDNLSFTTTEYISVVALDKLASSDFEAVPYSEDENGTFGFFRTQHQYRDGNHAAGKDGYVRQYLNHFNPKKESITYYLSNNFYEPKNKPFLTAATQSITAINVQNKVFKTGLPELKLAQAGTHRHGDLRYSNITLFDEPLDNGLAGYGPSAANPFTGEIVSGRVDQYSANLEQGSTRYYRRVQLDYNRGMLDAHSVKALTGVDYTPSEEAVNRANAVAANKLIAAQNGDSDDAMVNQPRNQALAQTVIPDLSTTDVDNAPFEELVAQQSKTEAFWAEHNLMSVDKAFGLTGGALRELPRGIKGYEIDWKDSNFWVDGVVGGKLKDIESMPTGFQTNLVTKLAAQAFAGTLTHELGHTLGLRHNFAGSRDQANFFNEQEITKFSEALTEAGYPNLSVKADFSSQMDYNADRFATTFQKYDLAALRFGYGRQVETQDGSLVSLSAEDAKRRQELSEGNITGDTQYGALHNIAAENDLRYFAFCTDGHVTLNSNCNRFDAGTNNDDIVQYYIDSYHDSYDTMNVRHNRQTLFEDNILPYTINRLRGFHDIRQFVEDTATVEELFSFSQNELAEFCPGHENYWFCASQRAVDKASDTFLTAAGLNDVYLHVTYRMNSDDSRALTKVHSLEDILTRIYRLNAGKLDEGFELGKIITDYHQDSDKLKELLLKADIVEAYQDLVYADVSVNNGHLLNGIKAPASSPNHPYVNERDVLGMWPDKLLAMRQLLTRKSPRSTTGRTYYALADAPEVKKQLQGMLCQMTMGNTVSKINGYLTNPVLKDECQAVDPKYYVNDVDYADQQIEALPSYATSLGRYFGFPQASYDMKGKSNLLQMMLKQVVLASVDSDYRGEEKARVWREYVGIHLSSDAIDTQQTIALRGKNYAATTENVLANMLIDQIKALNALKASSPALMAHVMNRDGETFQQLVVDPIIERDERVLTYLPVL</sequence>
<dbReference type="SUPFAM" id="SSF55486">
    <property type="entry name" value="Metalloproteases ('zincins'), catalytic domain"/>
    <property type="match status" value="1"/>
</dbReference>
<dbReference type="OrthoDB" id="9776599at2"/>
<dbReference type="InterPro" id="IPR032534">
    <property type="entry name" value="EcxA_zinc-bd"/>
</dbReference>
<evidence type="ECO:0000313" key="2">
    <source>
        <dbReference type="EMBL" id="OEG74220.1"/>
    </source>
</evidence>
<proteinExistence type="predicted"/>
<dbReference type="PANTHER" id="PTHR38478">
    <property type="entry name" value="PEPTIDASE M1A AND M12B"/>
    <property type="match status" value="1"/>
</dbReference>
<evidence type="ECO:0000259" key="1">
    <source>
        <dbReference type="Pfam" id="PF16313"/>
    </source>
</evidence>
<organism evidence="2 3">
    <name type="scientific">Shewanella colwelliana</name>
    <name type="common">Alteromonas colwelliana</name>
    <dbReference type="NCBI Taxonomy" id="23"/>
    <lineage>
        <taxon>Bacteria</taxon>
        <taxon>Pseudomonadati</taxon>
        <taxon>Pseudomonadota</taxon>
        <taxon>Gammaproteobacteria</taxon>
        <taxon>Alteromonadales</taxon>
        <taxon>Shewanellaceae</taxon>
        <taxon>Shewanella</taxon>
    </lineage>
</organism>
<dbReference type="RefSeq" id="WP_069671004.1">
    <property type="nucleotide sequence ID" value="NZ_MCBT01000024.1"/>
</dbReference>
<feature type="domain" description="EcxA zinc-binding" evidence="1">
    <location>
        <begin position="585"/>
        <end position="679"/>
    </location>
</feature>
<reference evidence="2 3" key="1">
    <citation type="submission" date="2016-07" db="EMBL/GenBank/DDBJ databases">
        <title>Whole-genome of two Shewanella species isolated from a digestive organ of sea cucumber Apostichopus japonicus Selenka 1867.</title>
        <authorList>
            <person name="Hong H.-H."/>
            <person name="Choi H."/>
            <person name="Cheon S."/>
            <person name="Oh J.-S."/>
            <person name="Lee H.-G."/>
            <person name="Park C."/>
        </authorList>
    </citation>
    <scope>NUCLEOTIDE SEQUENCE [LARGE SCALE GENOMIC DNA]</scope>
    <source>
        <strain evidence="2 3">CSB03KR</strain>
    </source>
</reference>
<dbReference type="AlphaFoldDB" id="A0A1E5IUK6"/>
<protein>
    <recommendedName>
        <fullName evidence="1">EcxA zinc-binding domain-containing protein</fullName>
    </recommendedName>
</protein>
<dbReference type="PROSITE" id="PS51257">
    <property type="entry name" value="PROKAR_LIPOPROTEIN"/>
    <property type="match status" value="1"/>
</dbReference>
<gene>
    <name evidence="2" type="ORF">BEL05_01080</name>
</gene>
<name>A0A1E5IUK6_SHECO</name>
<dbReference type="Pfam" id="PF16313">
    <property type="entry name" value="DUF4953"/>
    <property type="match status" value="1"/>
</dbReference>
<dbReference type="GO" id="GO:0008237">
    <property type="term" value="F:metallopeptidase activity"/>
    <property type="evidence" value="ECO:0007669"/>
    <property type="project" value="InterPro"/>
</dbReference>
<dbReference type="EMBL" id="MCBT01000024">
    <property type="protein sequence ID" value="OEG74220.1"/>
    <property type="molecule type" value="Genomic_DNA"/>
</dbReference>
<evidence type="ECO:0000313" key="3">
    <source>
        <dbReference type="Proteomes" id="UP000095230"/>
    </source>
</evidence>
<dbReference type="Gene3D" id="3.40.390.10">
    <property type="entry name" value="Collagenase (Catalytic Domain)"/>
    <property type="match status" value="1"/>
</dbReference>
<comment type="caution">
    <text evidence="2">The sequence shown here is derived from an EMBL/GenBank/DDBJ whole genome shotgun (WGS) entry which is preliminary data.</text>
</comment>
<dbReference type="PANTHER" id="PTHR38478:SF1">
    <property type="entry name" value="ZINC DEPENDENT METALLOPROTEASE DOMAIN LIPOPROTEIN"/>
    <property type="match status" value="1"/>
</dbReference>
<dbReference type="Proteomes" id="UP000095230">
    <property type="component" value="Unassembled WGS sequence"/>
</dbReference>
<accession>A0A1E5IUK6</accession>